<organism evidence="12 13">
    <name type="scientific">Acanthosepion pharaonis</name>
    <name type="common">Pharaoh cuttlefish</name>
    <name type="synonym">Sepia pharaonis</name>
    <dbReference type="NCBI Taxonomy" id="158019"/>
    <lineage>
        <taxon>Eukaryota</taxon>
        <taxon>Metazoa</taxon>
        <taxon>Spiralia</taxon>
        <taxon>Lophotrochozoa</taxon>
        <taxon>Mollusca</taxon>
        <taxon>Cephalopoda</taxon>
        <taxon>Coleoidea</taxon>
        <taxon>Decapodiformes</taxon>
        <taxon>Sepiida</taxon>
        <taxon>Sepiina</taxon>
        <taxon>Sepiidae</taxon>
        <taxon>Acanthosepion</taxon>
    </lineage>
</organism>
<comment type="similarity">
    <text evidence="2">Belongs to the GOSR1 family.</text>
</comment>
<feature type="chain" id="PRO_5032526901" description="Golgi SNAP receptor complex member 1" evidence="11">
    <location>
        <begin position="23"/>
        <end position="202"/>
    </location>
</feature>
<dbReference type="InterPro" id="IPR023601">
    <property type="entry name" value="Golgi_SNAP_su1"/>
</dbReference>
<dbReference type="PANTHER" id="PTHR21094:SF2">
    <property type="entry name" value="GOLGI SNAP RECEPTOR COMPLEX MEMBER 1"/>
    <property type="match status" value="1"/>
</dbReference>
<keyword evidence="7" id="KW-1133">Transmembrane helix</keyword>
<evidence type="ECO:0000256" key="11">
    <source>
        <dbReference type="SAM" id="SignalP"/>
    </source>
</evidence>
<accession>A0A812D1N5</accession>
<dbReference type="EMBL" id="CAHIKZ030002396">
    <property type="protein sequence ID" value="CAE1286260.1"/>
    <property type="molecule type" value="Genomic_DNA"/>
</dbReference>
<keyword evidence="4" id="KW-0813">Transport</keyword>
<reference evidence="12" key="1">
    <citation type="submission" date="2021-01" db="EMBL/GenBank/DDBJ databases">
        <authorList>
            <person name="Li R."/>
            <person name="Bekaert M."/>
        </authorList>
    </citation>
    <scope>NUCLEOTIDE SEQUENCE</scope>
    <source>
        <strain evidence="12">Farmed</strain>
    </source>
</reference>
<keyword evidence="13" id="KW-1185">Reference proteome</keyword>
<dbReference type="Proteomes" id="UP000597762">
    <property type="component" value="Unassembled WGS sequence"/>
</dbReference>
<gene>
    <name evidence="12" type="ORF">SPHA_45892</name>
</gene>
<evidence type="ECO:0000256" key="1">
    <source>
        <dbReference type="ARBA" id="ARBA00004409"/>
    </source>
</evidence>
<dbReference type="GO" id="GO:0005797">
    <property type="term" value="C:Golgi medial cisterna"/>
    <property type="evidence" value="ECO:0007669"/>
    <property type="project" value="TreeGrafter"/>
</dbReference>
<keyword evidence="9" id="KW-0472">Membrane</keyword>
<evidence type="ECO:0000256" key="2">
    <source>
        <dbReference type="ARBA" id="ARBA00008473"/>
    </source>
</evidence>
<dbReference type="GO" id="GO:0006906">
    <property type="term" value="P:vesicle fusion"/>
    <property type="evidence" value="ECO:0007669"/>
    <property type="project" value="TreeGrafter"/>
</dbReference>
<sequence>MLFCSFERFINLILSFLSVAMATKENLHLQKNFLNNITQTMNSFANRFPIVNSLIQRANIRKRRDSIVLAAVIATCCHVGCLSSGGWNDLSAIVSRISSLFCFTEHEQRLCWGMMCPGYASVPQTTNQSSPCKCPNMGKHLLPPCNSTEAFYLFWSPDQIRVLPARHKGLSPSLPEGRKNTSAFFRTPPRPFPPWSPDQLLP</sequence>
<dbReference type="AlphaFoldDB" id="A0A812D1N5"/>
<dbReference type="PANTHER" id="PTHR21094">
    <property type="entry name" value="GOS-28 SNARE- RELATED"/>
    <property type="match status" value="1"/>
</dbReference>
<feature type="signal peptide" evidence="11">
    <location>
        <begin position="1"/>
        <end position="22"/>
    </location>
</feature>
<evidence type="ECO:0000256" key="4">
    <source>
        <dbReference type="ARBA" id="ARBA00022448"/>
    </source>
</evidence>
<keyword evidence="11" id="KW-0732">Signal</keyword>
<dbReference type="GO" id="GO:0005801">
    <property type="term" value="C:cis-Golgi network"/>
    <property type="evidence" value="ECO:0007669"/>
    <property type="project" value="InterPro"/>
</dbReference>
<keyword evidence="6" id="KW-0653">Protein transport</keyword>
<evidence type="ECO:0000256" key="3">
    <source>
        <dbReference type="ARBA" id="ARBA00015612"/>
    </source>
</evidence>
<comment type="subcellular location">
    <subcellularLocation>
        <location evidence="1">Golgi apparatus membrane</location>
        <topology evidence="1">Single-pass type IV membrane protein</topology>
    </subcellularLocation>
</comment>
<evidence type="ECO:0000256" key="9">
    <source>
        <dbReference type="ARBA" id="ARBA00023136"/>
    </source>
</evidence>
<name>A0A812D1N5_ACAPH</name>
<evidence type="ECO:0000313" key="13">
    <source>
        <dbReference type="Proteomes" id="UP000597762"/>
    </source>
</evidence>
<dbReference type="GO" id="GO:0015031">
    <property type="term" value="P:protein transport"/>
    <property type="evidence" value="ECO:0007669"/>
    <property type="project" value="UniProtKB-KW"/>
</dbReference>
<keyword evidence="8" id="KW-0333">Golgi apparatus</keyword>
<dbReference type="GO" id="GO:0006888">
    <property type="term" value="P:endoplasmic reticulum to Golgi vesicle-mediated transport"/>
    <property type="evidence" value="ECO:0007669"/>
    <property type="project" value="InterPro"/>
</dbReference>
<dbReference type="GO" id="GO:0005484">
    <property type="term" value="F:SNAP receptor activity"/>
    <property type="evidence" value="ECO:0007669"/>
    <property type="project" value="TreeGrafter"/>
</dbReference>
<evidence type="ECO:0000256" key="7">
    <source>
        <dbReference type="ARBA" id="ARBA00022989"/>
    </source>
</evidence>
<dbReference type="GO" id="GO:0000139">
    <property type="term" value="C:Golgi membrane"/>
    <property type="evidence" value="ECO:0007669"/>
    <property type="project" value="UniProtKB-SubCell"/>
</dbReference>
<evidence type="ECO:0000256" key="8">
    <source>
        <dbReference type="ARBA" id="ARBA00023034"/>
    </source>
</evidence>
<dbReference type="OrthoDB" id="422156at2759"/>
<comment type="caution">
    <text evidence="12">The sequence shown here is derived from an EMBL/GenBank/DDBJ whole genome shotgun (WGS) entry which is preliminary data.</text>
</comment>
<dbReference type="Pfam" id="PF12352">
    <property type="entry name" value="V-SNARE_C"/>
    <property type="match status" value="1"/>
</dbReference>
<keyword evidence="5" id="KW-0812">Transmembrane</keyword>
<evidence type="ECO:0000256" key="5">
    <source>
        <dbReference type="ARBA" id="ARBA00022692"/>
    </source>
</evidence>
<dbReference type="GO" id="GO:0048219">
    <property type="term" value="P:inter-Golgi cisterna vesicle-mediated transport"/>
    <property type="evidence" value="ECO:0007669"/>
    <property type="project" value="TreeGrafter"/>
</dbReference>
<evidence type="ECO:0000256" key="6">
    <source>
        <dbReference type="ARBA" id="ARBA00022927"/>
    </source>
</evidence>
<evidence type="ECO:0000256" key="10">
    <source>
        <dbReference type="SAM" id="MobiDB-lite"/>
    </source>
</evidence>
<proteinExistence type="inferred from homology"/>
<protein>
    <recommendedName>
        <fullName evidence="3">Golgi SNAP receptor complex member 1</fullName>
    </recommendedName>
</protein>
<dbReference type="GO" id="GO:0031201">
    <property type="term" value="C:SNARE complex"/>
    <property type="evidence" value="ECO:0007669"/>
    <property type="project" value="TreeGrafter"/>
</dbReference>
<evidence type="ECO:0000313" key="12">
    <source>
        <dbReference type="EMBL" id="CAE1286260.1"/>
    </source>
</evidence>
<feature type="region of interest" description="Disordered" evidence="10">
    <location>
        <begin position="171"/>
        <end position="202"/>
    </location>
</feature>